<sequence length="209" mass="24259">GDGSVPTAEAFVQLVRLAYSIPNGIHLLISCAEKGRLTGERFKANYRMFIEELCEKRMPCLLVITKCDSDHPLDSWWNENKDLVRNQLKFEFIDCACVSTLKTNKRKPNDILEDYTESRRNLIQTIKQHSLSEPMPMDSWKRTALMYARSFYNNVLKWLGFEQISLRPELIKMLIELGYSPENAKREAAELLNGLKEQTLILPYQVKEV</sequence>
<comment type="caution">
    <text evidence="1">The sequence shown here is derived from an EMBL/GenBank/DDBJ whole genome shotgun (WGS) entry which is preliminary data.</text>
</comment>
<reference evidence="1" key="1">
    <citation type="submission" date="2021-02" db="EMBL/GenBank/DDBJ databases">
        <authorList>
            <person name="Nowell W R."/>
        </authorList>
    </citation>
    <scope>NUCLEOTIDE SEQUENCE</scope>
</reference>
<gene>
    <name evidence="1" type="ORF">BYL167_LOCUS70333</name>
</gene>
<proteinExistence type="predicted"/>
<name>A0A8S3FUY5_9BILA</name>
<feature type="non-terminal residue" evidence="1">
    <location>
        <position position="1"/>
    </location>
</feature>
<dbReference type="SUPFAM" id="SSF52540">
    <property type="entry name" value="P-loop containing nucleoside triphosphate hydrolases"/>
    <property type="match status" value="1"/>
</dbReference>
<evidence type="ECO:0000313" key="2">
    <source>
        <dbReference type="Proteomes" id="UP000681967"/>
    </source>
</evidence>
<accession>A0A8S3FUY5</accession>
<protein>
    <submittedName>
        <fullName evidence="1">Uncharacterized protein</fullName>
    </submittedName>
</protein>
<evidence type="ECO:0000313" key="1">
    <source>
        <dbReference type="EMBL" id="CAF5141896.1"/>
    </source>
</evidence>
<organism evidence="1 2">
    <name type="scientific">Rotaria magnacalcarata</name>
    <dbReference type="NCBI Taxonomy" id="392030"/>
    <lineage>
        <taxon>Eukaryota</taxon>
        <taxon>Metazoa</taxon>
        <taxon>Spiralia</taxon>
        <taxon>Gnathifera</taxon>
        <taxon>Rotifera</taxon>
        <taxon>Eurotatoria</taxon>
        <taxon>Bdelloidea</taxon>
        <taxon>Philodinida</taxon>
        <taxon>Philodinidae</taxon>
        <taxon>Rotaria</taxon>
    </lineage>
</organism>
<dbReference type="InterPro" id="IPR027417">
    <property type="entry name" value="P-loop_NTPase"/>
</dbReference>
<dbReference type="Proteomes" id="UP000681967">
    <property type="component" value="Unassembled WGS sequence"/>
</dbReference>
<dbReference type="AlphaFoldDB" id="A0A8S3FUY5"/>
<dbReference type="EMBL" id="CAJOBH010252508">
    <property type="protein sequence ID" value="CAF5141896.1"/>
    <property type="molecule type" value="Genomic_DNA"/>
</dbReference>